<dbReference type="OrthoDB" id="350952at2157"/>
<dbReference type="STRING" id="634498.mru_0221"/>
<proteinExistence type="predicted"/>
<dbReference type="InterPro" id="IPR036388">
    <property type="entry name" value="WH-like_DNA-bd_sf"/>
</dbReference>
<reference evidence="2 3" key="1">
    <citation type="journal article" date="2010" name="PLoS ONE">
        <title>The genome sequence of the rumen methanogen Methanobrevibacter ruminantium reveals new possibilities for controlling ruminant methane emissions.</title>
        <authorList>
            <person name="Leahy S.C."/>
            <person name="Kelly W.J."/>
            <person name="Altermann E."/>
            <person name="Ronimus R.S."/>
            <person name="Yeoman C.J."/>
            <person name="Pacheco D.M."/>
            <person name="Li D."/>
            <person name="Kong Z."/>
            <person name="McTavish S."/>
            <person name="Sang C."/>
            <person name="Lambie S.C."/>
            <person name="Janssen P.H."/>
            <person name="Dey D."/>
            <person name="Attwood G.T."/>
        </authorList>
    </citation>
    <scope>NUCLEOTIDE SEQUENCE [LARGE SCALE GENOMIC DNA]</scope>
    <source>
        <strain evidence="3">ATCC 35063 / DSM 1093 / JCM 13430 / OCM 146 / M1</strain>
    </source>
</reference>
<dbReference type="eggNOG" id="arCOG03110">
    <property type="taxonomic scope" value="Archaea"/>
</dbReference>
<dbReference type="RefSeq" id="WP_012955029.1">
    <property type="nucleotide sequence ID" value="NC_013790.1"/>
</dbReference>
<dbReference type="InterPro" id="IPR040198">
    <property type="entry name" value="Fido_containing"/>
</dbReference>
<feature type="domain" description="Fido" evidence="1">
    <location>
        <begin position="104"/>
        <end position="253"/>
    </location>
</feature>
<dbReference type="Pfam" id="PF13412">
    <property type="entry name" value="HTH_24"/>
    <property type="match status" value="1"/>
</dbReference>
<dbReference type="InterPro" id="IPR003812">
    <property type="entry name" value="Fido"/>
</dbReference>
<dbReference type="InterPro" id="IPR036390">
    <property type="entry name" value="WH_DNA-bd_sf"/>
</dbReference>
<dbReference type="Pfam" id="PF02661">
    <property type="entry name" value="Fic"/>
    <property type="match status" value="1"/>
</dbReference>
<keyword evidence="3" id="KW-1185">Reference proteome</keyword>
<organism evidence="2 3">
    <name type="scientific">Methanobrevibacter ruminantium (strain ATCC 35063 / DSM 1093 / JCM 13430 / OCM 146 / M1)</name>
    <name type="common">Methanobacterium ruminantium</name>
    <dbReference type="NCBI Taxonomy" id="634498"/>
    <lineage>
        <taxon>Archaea</taxon>
        <taxon>Methanobacteriati</taxon>
        <taxon>Methanobacteriota</taxon>
        <taxon>Methanomada group</taxon>
        <taxon>Methanobacteria</taxon>
        <taxon>Methanobacteriales</taxon>
        <taxon>Methanobacteriaceae</taxon>
        <taxon>Methanobrevibacter</taxon>
    </lineage>
</organism>
<dbReference type="Proteomes" id="UP000008680">
    <property type="component" value="Chromosome"/>
</dbReference>
<evidence type="ECO:0000313" key="2">
    <source>
        <dbReference type="EMBL" id="ADC46073.1"/>
    </source>
</evidence>
<evidence type="ECO:0000313" key="3">
    <source>
        <dbReference type="Proteomes" id="UP000008680"/>
    </source>
</evidence>
<dbReference type="PROSITE" id="PS51459">
    <property type="entry name" value="FIDO"/>
    <property type="match status" value="1"/>
</dbReference>
<dbReference type="InterPro" id="IPR036597">
    <property type="entry name" value="Fido-like_dom_sf"/>
</dbReference>
<accession>D3DZB8</accession>
<gene>
    <name evidence="2" type="ordered locus">mru_0221</name>
</gene>
<dbReference type="AlphaFoldDB" id="D3DZB8"/>
<dbReference type="SUPFAM" id="SSF46785">
    <property type="entry name" value="Winged helix' DNA-binding domain"/>
    <property type="match status" value="1"/>
</dbReference>
<sequence>MFDAKFQYTNKIINNLMEISTIKEFILNSQILPSYDILLRNKAIITSSYNSTSIEGNPLDFKQVTKLFNLKQENKLDELKLNKSEIEVLNYFKTLENLDNYEKIDEETILDIHKNITEGTLKDPNMAGKFRDSPVVIGNIKTGQLNYVPPSPIKVPYLIRELLDWADVQEDLNPIILAGIFHYEFVRIHPFVDGNGRNARALATLILLLKDFDIKRYFSLDEYYNQDRQSYYNALQSADKSQDLTEWLEYFSTGFLVSLSNVKKDIESISRFDIKMNGKIKLNEKEIKILEFIEKNNSIKNKEVQDLLNLSAQRSHFYINELVKKGLIKSKGKGRSTVYIFK</sequence>
<dbReference type="PANTHER" id="PTHR13504">
    <property type="entry name" value="FIDO DOMAIN-CONTAINING PROTEIN DDB_G0283145"/>
    <property type="match status" value="1"/>
</dbReference>
<dbReference type="SUPFAM" id="SSF140931">
    <property type="entry name" value="Fic-like"/>
    <property type="match status" value="1"/>
</dbReference>
<protein>
    <submittedName>
        <fullName evidence="2">Fic family protein</fullName>
    </submittedName>
</protein>
<dbReference type="Gene3D" id="1.10.3290.10">
    <property type="entry name" value="Fido-like domain"/>
    <property type="match status" value="1"/>
</dbReference>
<dbReference type="Gene3D" id="1.10.10.10">
    <property type="entry name" value="Winged helix-like DNA-binding domain superfamily/Winged helix DNA-binding domain"/>
    <property type="match status" value="1"/>
</dbReference>
<dbReference type="EMBL" id="CP001719">
    <property type="protein sequence ID" value="ADC46073.1"/>
    <property type="molecule type" value="Genomic_DNA"/>
</dbReference>
<dbReference type="PANTHER" id="PTHR13504:SF38">
    <property type="entry name" value="FIDO DOMAIN-CONTAINING PROTEIN"/>
    <property type="match status" value="1"/>
</dbReference>
<dbReference type="HOGENOM" id="CLU_047250_2_2_2"/>
<evidence type="ECO:0000259" key="1">
    <source>
        <dbReference type="PROSITE" id="PS51459"/>
    </source>
</evidence>
<dbReference type="PATRIC" id="fig|634498.28.peg.225"/>
<name>D3DZB8_METRM</name>
<dbReference type="GeneID" id="8769841"/>
<dbReference type="KEGG" id="mru:mru_0221"/>